<comment type="caution">
    <text evidence="1">The sequence shown here is derived from an EMBL/GenBank/DDBJ whole genome shotgun (WGS) entry which is preliminary data.</text>
</comment>
<proteinExistence type="predicted"/>
<accession>A0A6A1WN68</accession>
<dbReference type="EMBL" id="RXIC02000019">
    <property type="protein sequence ID" value="KAB1225178.1"/>
    <property type="molecule type" value="Genomic_DNA"/>
</dbReference>
<dbReference type="Proteomes" id="UP000516437">
    <property type="component" value="Chromosome 1"/>
</dbReference>
<keyword evidence="2" id="KW-1185">Reference proteome</keyword>
<evidence type="ECO:0000313" key="2">
    <source>
        <dbReference type="Proteomes" id="UP000516437"/>
    </source>
</evidence>
<dbReference type="AlphaFoldDB" id="A0A6A1WN68"/>
<protein>
    <submittedName>
        <fullName evidence="1">Uncharacterized protein</fullName>
    </submittedName>
</protein>
<gene>
    <name evidence="1" type="ORF">CJ030_MR1G016608</name>
</gene>
<evidence type="ECO:0000313" key="1">
    <source>
        <dbReference type="EMBL" id="KAB1225178.1"/>
    </source>
</evidence>
<reference evidence="1 2" key="1">
    <citation type="journal article" date="2019" name="Plant Biotechnol. J.">
        <title>The red bayberry genome and genetic basis of sex determination.</title>
        <authorList>
            <person name="Jia H.M."/>
            <person name="Jia H.J."/>
            <person name="Cai Q.L."/>
            <person name="Wang Y."/>
            <person name="Zhao H.B."/>
            <person name="Yang W.F."/>
            <person name="Wang G.Y."/>
            <person name="Li Y.H."/>
            <person name="Zhan D.L."/>
            <person name="Shen Y.T."/>
            <person name="Niu Q.F."/>
            <person name="Chang L."/>
            <person name="Qiu J."/>
            <person name="Zhao L."/>
            <person name="Xie H.B."/>
            <person name="Fu W.Y."/>
            <person name="Jin J."/>
            <person name="Li X.W."/>
            <person name="Jiao Y."/>
            <person name="Zhou C.C."/>
            <person name="Tu T."/>
            <person name="Chai C.Y."/>
            <person name="Gao J.L."/>
            <person name="Fan L.J."/>
            <person name="van de Weg E."/>
            <person name="Wang J.Y."/>
            <person name="Gao Z.S."/>
        </authorList>
    </citation>
    <scope>NUCLEOTIDE SEQUENCE [LARGE SCALE GENOMIC DNA]</scope>
    <source>
        <tissue evidence="1">Leaves</tissue>
    </source>
</reference>
<name>A0A6A1WN68_9ROSI</name>
<organism evidence="1 2">
    <name type="scientific">Morella rubra</name>
    <name type="common">Chinese bayberry</name>
    <dbReference type="NCBI Taxonomy" id="262757"/>
    <lineage>
        <taxon>Eukaryota</taxon>
        <taxon>Viridiplantae</taxon>
        <taxon>Streptophyta</taxon>
        <taxon>Embryophyta</taxon>
        <taxon>Tracheophyta</taxon>
        <taxon>Spermatophyta</taxon>
        <taxon>Magnoliopsida</taxon>
        <taxon>eudicotyledons</taxon>
        <taxon>Gunneridae</taxon>
        <taxon>Pentapetalae</taxon>
        <taxon>rosids</taxon>
        <taxon>fabids</taxon>
        <taxon>Fagales</taxon>
        <taxon>Myricaceae</taxon>
        <taxon>Morella</taxon>
    </lineage>
</organism>
<sequence>MRAAVAGLIRTAHVATHAQLADILTKVLPAYVLSAHASFGDTENEKTTTYEEKKHAASFRADKKQSIVLRKDVSANVNAVLEESC</sequence>